<accession>G7JF31</accession>
<keyword evidence="3" id="KW-1185">Reference proteome</keyword>
<reference evidence="2" key="3">
    <citation type="submission" date="2015-04" db="UniProtKB">
        <authorList>
            <consortium name="EnsemblPlants"/>
        </authorList>
    </citation>
    <scope>IDENTIFICATION</scope>
    <source>
        <strain evidence="2">cv. Jemalong A17</strain>
    </source>
</reference>
<proteinExistence type="predicted"/>
<gene>
    <name evidence="1" type="ordered locus">MTR_4g081360</name>
</gene>
<evidence type="ECO:0000313" key="3">
    <source>
        <dbReference type="Proteomes" id="UP000002051"/>
    </source>
</evidence>
<protein>
    <submittedName>
        <fullName evidence="1">CAZy family GT8 glycosyltransferase</fullName>
    </submittedName>
</protein>
<dbReference type="EnsemblPlants" id="AES89897">
    <property type="protein sequence ID" value="AES89897"/>
    <property type="gene ID" value="MTR_4g081360"/>
</dbReference>
<reference evidence="1 3" key="2">
    <citation type="journal article" date="2014" name="BMC Genomics">
        <title>An improved genome release (version Mt4.0) for the model legume Medicago truncatula.</title>
        <authorList>
            <person name="Tang H."/>
            <person name="Krishnakumar V."/>
            <person name="Bidwell S."/>
            <person name="Rosen B."/>
            <person name="Chan A."/>
            <person name="Zhou S."/>
            <person name="Gentzbittel L."/>
            <person name="Childs K.L."/>
            <person name="Yandell M."/>
            <person name="Gundlach H."/>
            <person name="Mayer K.F."/>
            <person name="Schwartz D.C."/>
            <person name="Town C.D."/>
        </authorList>
    </citation>
    <scope>GENOME REANNOTATION</scope>
    <source>
        <strain evidence="1">A17</strain>
        <strain evidence="2 3">cv. Jemalong A17</strain>
    </source>
</reference>
<dbReference type="AlphaFoldDB" id="G7JF31"/>
<dbReference type="HOGENOM" id="CLU_2964332_0_0_1"/>
<name>G7JF31_MEDTR</name>
<dbReference type="EMBL" id="CM001220">
    <property type="protein sequence ID" value="AES89897.1"/>
    <property type="molecule type" value="Genomic_DNA"/>
</dbReference>
<dbReference type="OMA" id="KSCHIIA"/>
<evidence type="ECO:0000313" key="2">
    <source>
        <dbReference type="EnsemblPlants" id="AES89897"/>
    </source>
</evidence>
<evidence type="ECO:0000313" key="1">
    <source>
        <dbReference type="EMBL" id="AES89897.1"/>
    </source>
</evidence>
<organism evidence="1 3">
    <name type="scientific">Medicago truncatula</name>
    <name type="common">Barrel medic</name>
    <name type="synonym">Medicago tribuloides</name>
    <dbReference type="NCBI Taxonomy" id="3880"/>
    <lineage>
        <taxon>Eukaryota</taxon>
        <taxon>Viridiplantae</taxon>
        <taxon>Streptophyta</taxon>
        <taxon>Embryophyta</taxon>
        <taxon>Tracheophyta</taxon>
        <taxon>Spermatophyta</taxon>
        <taxon>Magnoliopsida</taxon>
        <taxon>eudicotyledons</taxon>
        <taxon>Gunneridae</taxon>
        <taxon>Pentapetalae</taxon>
        <taxon>rosids</taxon>
        <taxon>fabids</taxon>
        <taxon>Fabales</taxon>
        <taxon>Fabaceae</taxon>
        <taxon>Papilionoideae</taxon>
        <taxon>50 kb inversion clade</taxon>
        <taxon>NPAAA clade</taxon>
        <taxon>Hologalegina</taxon>
        <taxon>IRL clade</taxon>
        <taxon>Trifolieae</taxon>
        <taxon>Medicago</taxon>
    </lineage>
</organism>
<dbReference type="STRING" id="3880.G7JF31"/>
<dbReference type="PaxDb" id="3880-AES89897"/>
<sequence length="59" mass="7019">MVNGNVHTIDPFRHMLRLGYQENTTKPWLDIIFPKLRPLWTKYVDFSDNFIKSCHIIAS</sequence>
<reference evidence="1 3" key="1">
    <citation type="journal article" date="2011" name="Nature">
        <title>The Medicago genome provides insight into the evolution of rhizobial symbioses.</title>
        <authorList>
            <person name="Young N.D."/>
            <person name="Debelle F."/>
            <person name="Oldroyd G.E."/>
            <person name="Geurts R."/>
            <person name="Cannon S.B."/>
            <person name="Udvardi M.K."/>
            <person name="Benedito V.A."/>
            <person name="Mayer K.F."/>
            <person name="Gouzy J."/>
            <person name="Schoof H."/>
            <person name="Van de Peer Y."/>
            <person name="Proost S."/>
            <person name="Cook D.R."/>
            <person name="Meyers B.C."/>
            <person name="Spannagl M."/>
            <person name="Cheung F."/>
            <person name="De Mita S."/>
            <person name="Krishnakumar V."/>
            <person name="Gundlach H."/>
            <person name="Zhou S."/>
            <person name="Mudge J."/>
            <person name="Bharti A.K."/>
            <person name="Murray J.D."/>
            <person name="Naoumkina M.A."/>
            <person name="Rosen B."/>
            <person name="Silverstein K.A."/>
            <person name="Tang H."/>
            <person name="Rombauts S."/>
            <person name="Zhao P.X."/>
            <person name="Zhou P."/>
            <person name="Barbe V."/>
            <person name="Bardou P."/>
            <person name="Bechner M."/>
            <person name="Bellec A."/>
            <person name="Berger A."/>
            <person name="Berges H."/>
            <person name="Bidwell S."/>
            <person name="Bisseling T."/>
            <person name="Choisne N."/>
            <person name="Couloux A."/>
            <person name="Denny R."/>
            <person name="Deshpande S."/>
            <person name="Dai X."/>
            <person name="Doyle J.J."/>
            <person name="Dudez A.M."/>
            <person name="Farmer A.D."/>
            <person name="Fouteau S."/>
            <person name="Franken C."/>
            <person name="Gibelin C."/>
            <person name="Gish J."/>
            <person name="Goldstein S."/>
            <person name="Gonzalez A.J."/>
            <person name="Green P.J."/>
            <person name="Hallab A."/>
            <person name="Hartog M."/>
            <person name="Hua A."/>
            <person name="Humphray S.J."/>
            <person name="Jeong D.H."/>
            <person name="Jing Y."/>
            <person name="Jocker A."/>
            <person name="Kenton S.M."/>
            <person name="Kim D.J."/>
            <person name="Klee K."/>
            <person name="Lai H."/>
            <person name="Lang C."/>
            <person name="Lin S."/>
            <person name="Macmil S.L."/>
            <person name="Magdelenat G."/>
            <person name="Matthews L."/>
            <person name="McCorrison J."/>
            <person name="Monaghan E.L."/>
            <person name="Mun J.H."/>
            <person name="Najar F.Z."/>
            <person name="Nicholson C."/>
            <person name="Noirot C."/>
            <person name="O'Bleness M."/>
            <person name="Paule C.R."/>
            <person name="Poulain J."/>
            <person name="Prion F."/>
            <person name="Qin B."/>
            <person name="Qu C."/>
            <person name="Retzel E.F."/>
            <person name="Riddle C."/>
            <person name="Sallet E."/>
            <person name="Samain S."/>
            <person name="Samson N."/>
            <person name="Sanders I."/>
            <person name="Saurat O."/>
            <person name="Scarpelli C."/>
            <person name="Schiex T."/>
            <person name="Segurens B."/>
            <person name="Severin A.J."/>
            <person name="Sherrier D.J."/>
            <person name="Shi R."/>
            <person name="Sims S."/>
            <person name="Singer S.R."/>
            <person name="Sinharoy S."/>
            <person name="Sterck L."/>
            <person name="Viollet A."/>
            <person name="Wang B.B."/>
            <person name="Wang K."/>
            <person name="Wang M."/>
            <person name="Wang X."/>
            <person name="Warfsmann J."/>
            <person name="Weissenbach J."/>
            <person name="White D.D."/>
            <person name="White J.D."/>
            <person name="Wiley G.B."/>
            <person name="Wincker P."/>
            <person name="Xing Y."/>
            <person name="Yang L."/>
            <person name="Yao Z."/>
            <person name="Ying F."/>
            <person name="Zhai J."/>
            <person name="Zhou L."/>
            <person name="Zuber A."/>
            <person name="Denarie J."/>
            <person name="Dixon R.A."/>
            <person name="May G.D."/>
            <person name="Schwartz D.C."/>
            <person name="Rogers J."/>
            <person name="Quetier F."/>
            <person name="Town C.D."/>
            <person name="Roe B.A."/>
        </authorList>
    </citation>
    <scope>NUCLEOTIDE SEQUENCE [LARGE SCALE GENOMIC DNA]</scope>
    <source>
        <strain evidence="1">A17</strain>
        <strain evidence="2 3">cv. Jemalong A17</strain>
    </source>
</reference>
<dbReference type="Proteomes" id="UP000002051">
    <property type="component" value="Chromosome 4"/>
</dbReference>